<dbReference type="PANTHER" id="PTHR24025:SF31">
    <property type="entry name" value="NEURAL-CADHERIN"/>
    <property type="match status" value="1"/>
</dbReference>
<keyword evidence="10" id="KW-0472">Membrane</keyword>
<dbReference type="EMBL" id="CAXKWB010039065">
    <property type="protein sequence ID" value="CAL4152665.1"/>
    <property type="molecule type" value="Genomic_DNA"/>
</dbReference>
<proteinExistence type="predicted"/>
<dbReference type="InterPro" id="IPR002126">
    <property type="entry name" value="Cadherin-like_dom"/>
</dbReference>
<feature type="domain" description="Cadherin" evidence="14">
    <location>
        <begin position="140"/>
        <end position="247"/>
    </location>
</feature>
<evidence type="ECO:0000256" key="13">
    <source>
        <dbReference type="PROSITE-ProRule" id="PRU00043"/>
    </source>
</evidence>
<dbReference type="GO" id="GO:0030855">
    <property type="term" value="P:epithelial cell differentiation"/>
    <property type="evidence" value="ECO:0007669"/>
    <property type="project" value="UniProtKB-ARBA"/>
</dbReference>
<dbReference type="SUPFAM" id="SSF49313">
    <property type="entry name" value="Cadherin-like"/>
    <property type="match status" value="9"/>
</dbReference>
<feature type="domain" description="Cadherin" evidence="14">
    <location>
        <begin position="766"/>
        <end position="872"/>
    </location>
</feature>
<dbReference type="PROSITE" id="PS50268">
    <property type="entry name" value="CADHERIN_2"/>
    <property type="match status" value="9"/>
</dbReference>
<dbReference type="SMART" id="SM00112">
    <property type="entry name" value="CA"/>
    <property type="match status" value="9"/>
</dbReference>
<keyword evidence="11" id="KW-1015">Disulfide bond</keyword>
<dbReference type="PRINTS" id="PR00205">
    <property type="entry name" value="CADHERIN"/>
</dbReference>
<dbReference type="CDD" id="cd11304">
    <property type="entry name" value="Cadherin_repeat"/>
    <property type="match status" value="9"/>
</dbReference>
<dbReference type="PROSITE" id="PS00232">
    <property type="entry name" value="CADHERIN_1"/>
    <property type="match status" value="5"/>
</dbReference>
<dbReference type="GO" id="GO:0005886">
    <property type="term" value="C:plasma membrane"/>
    <property type="evidence" value="ECO:0007669"/>
    <property type="project" value="UniProtKB-SubCell"/>
</dbReference>
<reference evidence="15 16" key="1">
    <citation type="submission" date="2024-05" db="EMBL/GenBank/DDBJ databases">
        <authorList>
            <person name="Wallberg A."/>
        </authorList>
    </citation>
    <scope>NUCLEOTIDE SEQUENCE [LARGE SCALE GENOMIC DNA]</scope>
</reference>
<evidence type="ECO:0000256" key="4">
    <source>
        <dbReference type="ARBA" id="ARBA00022692"/>
    </source>
</evidence>
<feature type="domain" description="Cadherin" evidence="14">
    <location>
        <begin position="890"/>
        <end position="985"/>
    </location>
</feature>
<feature type="non-terminal residue" evidence="15">
    <location>
        <position position="1"/>
    </location>
</feature>
<evidence type="ECO:0000256" key="8">
    <source>
        <dbReference type="ARBA" id="ARBA00022889"/>
    </source>
</evidence>
<evidence type="ECO:0000256" key="2">
    <source>
        <dbReference type="ARBA" id="ARBA00022475"/>
    </source>
</evidence>
<keyword evidence="7 13" id="KW-0106">Calcium</keyword>
<keyword evidence="8" id="KW-0130">Cell adhesion</keyword>
<feature type="non-terminal residue" evidence="15">
    <location>
        <position position="1067"/>
    </location>
</feature>
<evidence type="ECO:0000256" key="5">
    <source>
        <dbReference type="ARBA" id="ARBA00022729"/>
    </source>
</evidence>
<keyword evidence="12" id="KW-0325">Glycoprotein</keyword>
<keyword evidence="2" id="KW-1003">Cell membrane</keyword>
<dbReference type="Gene3D" id="2.60.40.60">
    <property type="entry name" value="Cadherins"/>
    <property type="match status" value="9"/>
</dbReference>
<feature type="domain" description="Cadherin" evidence="14">
    <location>
        <begin position="452"/>
        <end position="555"/>
    </location>
</feature>
<dbReference type="GO" id="GO:0007424">
    <property type="term" value="P:open tracheal system development"/>
    <property type="evidence" value="ECO:0007669"/>
    <property type="project" value="UniProtKB-ARBA"/>
</dbReference>
<evidence type="ECO:0000256" key="7">
    <source>
        <dbReference type="ARBA" id="ARBA00022837"/>
    </source>
</evidence>
<dbReference type="InterPro" id="IPR050971">
    <property type="entry name" value="Cadherin-domain_protein"/>
</dbReference>
<protein>
    <recommendedName>
        <fullName evidence="14">Cadherin domain-containing protein</fullName>
    </recommendedName>
</protein>
<dbReference type="InterPro" id="IPR015919">
    <property type="entry name" value="Cadherin-like_sf"/>
</dbReference>
<sequence length="1067" mass="118756">IPFHSADVPVKIYLLSSSVYPPQSSNQFSQYFIREDAPLGSVITSLWFGGPQKVKYKILSEENLGWMNEKNDVMTEDDESDIFAVSPSGLLVVQKPLDHEHQQSHRIIIANQSLTEPVVLDYITISVVVMDINDCFPQFSNNTYEISIQESTKVGTTVTIITAIDNDDGNNGQIQYSLRAKNMSHATSKFRIDPHSGALTLIASLDREIISKYLFEVIATDGGSKPLISSAKVNVIVKDDNDNPPIFKQESYVTAVPEDATIGTVILELEVSDADETEEELDFYVTGGDTLGHFLVYASGQLYVAQKLDRETQEDYFLTITATDGKFTANATVSITVIDVNDNGPVCKEFQYHRAVSEDIPLGTYIASIITWDADEGVAAKSSYSLTGEKSDHFKVDKYTGTVSTDKALNREDCDKYNLIVVVEDWEHPEWQCQVSLKIDVEDINDNAPIFSLNQYDVTIKEDAPVNSIITKIITKDLDLGINSLVNFDLIDSAEGYFSIDNKEGLISLLKALDRETQDTYSITIKITDQGTPPLSSVTHMTISVLDVNDNYPEFEEKEQHITVSENTPIGTQLLTIKGTSKDIGINADLIYSIVHTTSEKFLDIDPKTGVICIANNLDYEFINQMVLTVTATDGGTPPLSATMLVNVNITDINDNAPIFTQSVYDVTVKENSRIGLSIFQIAANDPDFGINGEVYYGLSTKSSPQPFTIDKKTGVVTLNKALDREKVAEYKFEVLAWDLGTPSNSQVASVLVKVGDINDNPPIFTNSNYSIVIQENRPVGYSIVRLLAHDSDSDPNGPPFTWELLNKETIKEAFSLEQDGTIKLATNKLDQEVQKEYNLHVRIWDSGSPPLHTETEIKVSVVEESHFPPNVSPLSVSLISYRSPPEGFVGKITAIDEDSYDKLKFSILHDTEKSSSLKYFDIDSQDGTILALYPLDDGIYEVNVSVSDGHFERSVKATIKVRIIDENMLEHSVILRIGQISPVEFLSQFQTLMLNAISSALGLRDESVSILSIQPSLFHTKPMINIVSNHDRKKRDLQKSLDVLLVMKKNDRYFTRQEALFRLKNK</sequence>
<evidence type="ECO:0000256" key="3">
    <source>
        <dbReference type="ARBA" id="ARBA00022536"/>
    </source>
</evidence>
<feature type="domain" description="Cadherin" evidence="14">
    <location>
        <begin position="661"/>
        <end position="765"/>
    </location>
</feature>
<keyword evidence="5" id="KW-0732">Signal</keyword>
<dbReference type="GO" id="GO:0005911">
    <property type="term" value="C:cell-cell junction"/>
    <property type="evidence" value="ECO:0007669"/>
    <property type="project" value="TreeGrafter"/>
</dbReference>
<keyword evidence="4" id="KW-0812">Transmembrane</keyword>
<comment type="subcellular location">
    <subcellularLocation>
        <location evidence="1">Cell membrane</location>
        <topology evidence="1">Single-pass type I membrane protein</topology>
    </subcellularLocation>
</comment>
<dbReference type="GO" id="GO:0005509">
    <property type="term" value="F:calcium ion binding"/>
    <property type="evidence" value="ECO:0007669"/>
    <property type="project" value="UniProtKB-UniRule"/>
</dbReference>
<evidence type="ECO:0000256" key="9">
    <source>
        <dbReference type="ARBA" id="ARBA00022989"/>
    </source>
</evidence>
<evidence type="ECO:0000259" key="14">
    <source>
        <dbReference type="PROSITE" id="PS50268"/>
    </source>
</evidence>
<evidence type="ECO:0000256" key="6">
    <source>
        <dbReference type="ARBA" id="ARBA00022737"/>
    </source>
</evidence>
<keyword evidence="6" id="KW-0677">Repeat</keyword>
<feature type="domain" description="Cadherin" evidence="14">
    <location>
        <begin position="248"/>
        <end position="347"/>
    </location>
</feature>
<evidence type="ECO:0000256" key="1">
    <source>
        <dbReference type="ARBA" id="ARBA00004251"/>
    </source>
</evidence>
<feature type="domain" description="Cadherin" evidence="14">
    <location>
        <begin position="53"/>
        <end position="139"/>
    </location>
</feature>
<dbReference type="FunFam" id="2.60.40.60:FF:000005">
    <property type="entry name" value="Protocadherin 9"/>
    <property type="match status" value="1"/>
</dbReference>
<dbReference type="FunFam" id="2.60.40.60:FF:000013">
    <property type="entry name" value="Cadherin EGF LAG seven-pass G-type receptor"/>
    <property type="match status" value="1"/>
</dbReference>
<dbReference type="FunFam" id="2.60.40.60:FF:000015">
    <property type="entry name" value="FAT atypical cadherin 1"/>
    <property type="match status" value="1"/>
</dbReference>
<feature type="domain" description="Cadherin" evidence="14">
    <location>
        <begin position="556"/>
        <end position="660"/>
    </location>
</feature>
<dbReference type="PANTHER" id="PTHR24025">
    <property type="entry name" value="DESMOGLEIN FAMILY MEMBER"/>
    <property type="match status" value="1"/>
</dbReference>
<dbReference type="FunFam" id="2.60.40.60:FF:000024">
    <property type="entry name" value="FAT atypical cadherin 3"/>
    <property type="match status" value="2"/>
</dbReference>
<evidence type="ECO:0000313" key="15">
    <source>
        <dbReference type="EMBL" id="CAL4152665.1"/>
    </source>
</evidence>
<comment type="caution">
    <text evidence="15">The sequence shown here is derived from an EMBL/GenBank/DDBJ whole genome shotgun (WGS) entry which is preliminary data.</text>
</comment>
<dbReference type="Proteomes" id="UP001497623">
    <property type="component" value="Unassembled WGS sequence"/>
</dbReference>
<dbReference type="FunFam" id="2.60.40.60:FF:000275">
    <property type="entry name" value="Si:dkey-30k22.7"/>
    <property type="match status" value="1"/>
</dbReference>
<dbReference type="InterPro" id="IPR020894">
    <property type="entry name" value="Cadherin_CS"/>
</dbReference>
<dbReference type="GO" id="GO:0007156">
    <property type="term" value="P:homophilic cell adhesion via plasma membrane adhesion molecules"/>
    <property type="evidence" value="ECO:0007669"/>
    <property type="project" value="InterPro"/>
</dbReference>
<keyword evidence="3" id="KW-0245">EGF-like domain</keyword>
<dbReference type="GO" id="GO:0001736">
    <property type="term" value="P:establishment of planar polarity"/>
    <property type="evidence" value="ECO:0007669"/>
    <property type="project" value="UniProtKB-ARBA"/>
</dbReference>
<dbReference type="AlphaFoldDB" id="A0AAV2S2I0"/>
<evidence type="ECO:0000256" key="12">
    <source>
        <dbReference type="ARBA" id="ARBA00023180"/>
    </source>
</evidence>
<evidence type="ECO:0000256" key="10">
    <source>
        <dbReference type="ARBA" id="ARBA00023136"/>
    </source>
</evidence>
<keyword evidence="16" id="KW-1185">Reference proteome</keyword>
<evidence type="ECO:0000313" key="16">
    <source>
        <dbReference type="Proteomes" id="UP001497623"/>
    </source>
</evidence>
<name>A0AAV2S2I0_MEGNR</name>
<accession>A0AAV2S2I0</accession>
<dbReference type="FunFam" id="2.60.40.60:FF:000084">
    <property type="entry name" value="FAT atypical cadherin 3"/>
    <property type="match status" value="1"/>
</dbReference>
<dbReference type="Pfam" id="PF00028">
    <property type="entry name" value="Cadherin"/>
    <property type="match status" value="7"/>
</dbReference>
<keyword evidence="9" id="KW-1133">Transmembrane helix</keyword>
<gene>
    <name evidence="15" type="ORF">MNOR_LOCUS31018</name>
</gene>
<evidence type="ECO:0000256" key="11">
    <source>
        <dbReference type="ARBA" id="ARBA00023157"/>
    </source>
</evidence>
<feature type="domain" description="Cadherin" evidence="14">
    <location>
        <begin position="348"/>
        <end position="451"/>
    </location>
</feature>
<organism evidence="15 16">
    <name type="scientific">Meganyctiphanes norvegica</name>
    <name type="common">Northern krill</name>
    <name type="synonym">Thysanopoda norvegica</name>
    <dbReference type="NCBI Taxonomy" id="48144"/>
    <lineage>
        <taxon>Eukaryota</taxon>
        <taxon>Metazoa</taxon>
        <taxon>Ecdysozoa</taxon>
        <taxon>Arthropoda</taxon>
        <taxon>Crustacea</taxon>
        <taxon>Multicrustacea</taxon>
        <taxon>Malacostraca</taxon>
        <taxon>Eumalacostraca</taxon>
        <taxon>Eucarida</taxon>
        <taxon>Euphausiacea</taxon>
        <taxon>Euphausiidae</taxon>
        <taxon>Meganyctiphanes</taxon>
    </lineage>
</organism>